<keyword evidence="2" id="KW-1185">Reference proteome</keyword>
<name>A0ACC3ADH2_9EURO</name>
<dbReference type="EMBL" id="JAPDRQ010000033">
    <property type="protein sequence ID" value="KAJ9660225.1"/>
    <property type="molecule type" value="Genomic_DNA"/>
</dbReference>
<evidence type="ECO:0000313" key="2">
    <source>
        <dbReference type="Proteomes" id="UP001172386"/>
    </source>
</evidence>
<accession>A0ACC3ADH2</accession>
<comment type="caution">
    <text evidence="1">The sequence shown here is derived from an EMBL/GenBank/DDBJ whole genome shotgun (WGS) entry which is preliminary data.</text>
</comment>
<sequence length="267" mass="29812">MLESSFRSPSSNPHYWPSSSEHSNTYGRTSVSGTSNAHLGDIHANTINIHPIVLFGEIAALETLTAVPRCNQARQNARRPGWSEYRPPKRNKPRKRGYTSANIPTRLDRFRAVDAAAILTPPSLSRSPSSTSNVQNQHNTNHIHRRAQPPARGAARRPYRRYSDSNATTYPTPPYTPAPSTLTRHGDNEYTVHESTQQQTTTDAASIEHLLDRGPPSIAASQQPPSHQCQPLDWRNMINAGLLERIQTAEAALQNVQRYLNDERSNE</sequence>
<reference evidence="1" key="1">
    <citation type="submission" date="2022-10" db="EMBL/GenBank/DDBJ databases">
        <title>Culturing micro-colonial fungi from biological soil crusts in the Mojave desert and describing Neophaeococcomyces mojavensis, and introducing the new genera and species Taxawa tesnikishii.</title>
        <authorList>
            <person name="Kurbessoian T."/>
            <person name="Stajich J.E."/>
        </authorList>
    </citation>
    <scope>NUCLEOTIDE SEQUENCE</scope>
    <source>
        <strain evidence="1">JES_112</strain>
    </source>
</reference>
<organism evidence="1 2">
    <name type="scientific">Neophaeococcomyces mojaviensis</name>
    <dbReference type="NCBI Taxonomy" id="3383035"/>
    <lineage>
        <taxon>Eukaryota</taxon>
        <taxon>Fungi</taxon>
        <taxon>Dikarya</taxon>
        <taxon>Ascomycota</taxon>
        <taxon>Pezizomycotina</taxon>
        <taxon>Eurotiomycetes</taxon>
        <taxon>Chaetothyriomycetidae</taxon>
        <taxon>Chaetothyriales</taxon>
        <taxon>Chaetothyriales incertae sedis</taxon>
        <taxon>Neophaeococcomyces</taxon>
    </lineage>
</organism>
<evidence type="ECO:0000313" key="1">
    <source>
        <dbReference type="EMBL" id="KAJ9660225.1"/>
    </source>
</evidence>
<dbReference type="Proteomes" id="UP001172386">
    <property type="component" value="Unassembled WGS sequence"/>
</dbReference>
<protein>
    <submittedName>
        <fullName evidence="1">Uncharacterized protein</fullName>
    </submittedName>
</protein>
<gene>
    <name evidence="1" type="ORF">H2198_002731</name>
</gene>
<proteinExistence type="predicted"/>